<dbReference type="Gene3D" id="3.30.2000.20">
    <property type="match status" value="1"/>
</dbReference>
<dbReference type="RefSeq" id="WP_368647169.1">
    <property type="nucleotide sequence ID" value="NZ_CP158255.1"/>
</dbReference>
<sequence length="218" mass="23344">MKAVIRAAFEKTLADWAAAQAPAIPVAYENVAFKPPATGPYLRCFLLLADTVDNTMAGQLNEYRGLFQVHVVCTAGTGPTDAESITAGIAALYPAKSRMTFAGLTVMVATPMTRPDCVEFVHKEAVVCDHCGCKLTQGAKKKAMLGQKEVLDANDRITRQAWVPPGYERIRRSPGIDASKPPTGGYFHACAGSRKDVTVSAGVILTHPRRSKSDPPGQ</sequence>
<dbReference type="AlphaFoldDB" id="A0AB39D9D2"/>
<name>A0AB39D9D2_9BURK</name>
<protein>
    <submittedName>
        <fullName evidence="1">Phage tail terminator-like protein</fullName>
    </submittedName>
</protein>
<dbReference type="InterPro" id="IPR025395">
    <property type="entry name" value="Phage_tail_terminator-like"/>
</dbReference>
<organism evidence="1">
    <name type="scientific">Castellaniella ginsengisoli</name>
    <dbReference type="NCBI Taxonomy" id="546114"/>
    <lineage>
        <taxon>Bacteria</taxon>
        <taxon>Pseudomonadati</taxon>
        <taxon>Pseudomonadota</taxon>
        <taxon>Betaproteobacteria</taxon>
        <taxon>Burkholderiales</taxon>
        <taxon>Alcaligenaceae</taxon>
        <taxon>Castellaniella</taxon>
    </lineage>
</organism>
<dbReference type="Pfam" id="PF13554">
    <property type="entry name" value="Phage_tail_terminator_5"/>
    <property type="match status" value="1"/>
</dbReference>
<evidence type="ECO:0000313" key="1">
    <source>
        <dbReference type="EMBL" id="XDJ50616.1"/>
    </source>
</evidence>
<dbReference type="EMBL" id="CP158255">
    <property type="protein sequence ID" value="XDJ50616.1"/>
    <property type="molecule type" value="Genomic_DNA"/>
</dbReference>
<proteinExistence type="predicted"/>
<reference evidence="1" key="1">
    <citation type="submission" date="2024-05" db="EMBL/GenBank/DDBJ databases">
        <authorList>
            <person name="Luo Y.-C."/>
            <person name="Nicholds J."/>
            <person name="Mortimer T."/>
            <person name="Maboni G."/>
        </authorList>
    </citation>
    <scope>NUCLEOTIDE SEQUENCE</scope>
    <source>
        <strain evidence="1">151108</strain>
    </source>
</reference>
<gene>
    <name evidence="1" type="ORF">ABRZ09_01725</name>
</gene>
<accession>A0AB39D9D2</accession>